<dbReference type="Proteomes" id="UP000003323">
    <property type="component" value="Unassembled WGS sequence"/>
</dbReference>
<accession>E0Q705</accession>
<dbReference type="HOGENOM" id="CLU_1114143_0_0_11"/>
<evidence type="ECO:0000256" key="2">
    <source>
        <dbReference type="SAM" id="Phobius"/>
    </source>
</evidence>
<evidence type="ECO:0000313" key="3">
    <source>
        <dbReference type="EMBL" id="EFM41520.1"/>
    </source>
</evidence>
<evidence type="ECO:0000313" key="4">
    <source>
        <dbReference type="Proteomes" id="UP000003323"/>
    </source>
</evidence>
<gene>
    <name evidence="3" type="ORF">HMPREF0168_0913</name>
</gene>
<name>E0Q705_9BIFI</name>
<comment type="caution">
    <text evidence="3">The sequence shown here is derived from an EMBL/GenBank/DDBJ whole genome shotgun (WGS) entry which is preliminary data.</text>
</comment>
<evidence type="ECO:0000256" key="1">
    <source>
        <dbReference type="SAM" id="MobiDB-lite"/>
    </source>
</evidence>
<reference evidence="3 4" key="1">
    <citation type="submission" date="2010-08" db="EMBL/GenBank/DDBJ databases">
        <authorList>
            <person name="Muzny D."/>
            <person name="Qin X."/>
            <person name="Deng J."/>
            <person name="Jiang H."/>
            <person name="Liu Y."/>
            <person name="Qu J."/>
            <person name="Song X.-Z."/>
            <person name="Zhang L."/>
            <person name="Thornton R."/>
            <person name="Coyle M."/>
            <person name="Francisco L."/>
            <person name="Jackson L."/>
            <person name="Javaid M."/>
            <person name="Korchina V."/>
            <person name="Kovar C."/>
            <person name="Mata R."/>
            <person name="Mathew T."/>
            <person name="Ngo R."/>
            <person name="Nguyen L."/>
            <person name="Nguyen N."/>
            <person name="Okwuonu G."/>
            <person name="Ongeri F."/>
            <person name="Pham C."/>
            <person name="Simmons D."/>
            <person name="Wilczek-Boney K."/>
            <person name="Hale W."/>
            <person name="Jakkamsetti A."/>
            <person name="Pham P."/>
            <person name="Ruth R."/>
            <person name="San Lucas F."/>
            <person name="Warren J."/>
            <person name="Zhang J."/>
            <person name="Zhao Z."/>
            <person name="Zhou C."/>
            <person name="Zhu D."/>
            <person name="Lee S."/>
            <person name="Bess C."/>
            <person name="Blankenburg K."/>
            <person name="Forbes L."/>
            <person name="Fu Q."/>
            <person name="Gubbala S."/>
            <person name="Hirani K."/>
            <person name="Jayaseelan J.C."/>
            <person name="Lara F."/>
            <person name="Munidasa M."/>
            <person name="Palculict T."/>
            <person name="Patil S."/>
            <person name="Pu L.-L."/>
            <person name="Saada N."/>
            <person name="Tang L."/>
            <person name="Weissenberger G."/>
            <person name="Zhu Y."/>
            <person name="Hemphill L."/>
            <person name="Shang Y."/>
            <person name="Youmans B."/>
            <person name="Ayvaz T."/>
            <person name="Ross M."/>
            <person name="Santibanez J."/>
            <person name="Aqrawi P."/>
            <person name="Gross S."/>
            <person name="Joshi V."/>
            <person name="Fowler G."/>
            <person name="Nazareth L."/>
            <person name="Reid J."/>
            <person name="Worley K."/>
            <person name="Petrosino J."/>
            <person name="Highlander S."/>
            <person name="Gibbs R."/>
        </authorList>
    </citation>
    <scope>NUCLEOTIDE SEQUENCE [LARGE SCALE GENOMIC DNA]</scope>
    <source>
        <strain evidence="3 4">ATCC 27679</strain>
    </source>
</reference>
<sequence length="256" mass="27176">MNDKEHHMSGSKRPSSTPSQVRQARVWIIIAVIGVMLMVLAFNPWRSTGGTATGSASASSSATSSGHPSKKVRNGTLEQQAATMFTGDAESIADEVRELLNAPEDSNVDTLSNLLYRHDHRDLAEASDLYDAIGSERPVERVRALARQWYPQAMRAAIDARLDDLESALSGAGRAADRLDRLGSADASCKSLRGAYETAKSLVNGKSQDYDALTKAQQDLTSATSGCAASLEGDQLTKVFGQAQGSTDGTDGGDGR</sequence>
<organism evidence="3 4">
    <name type="scientific">Bifidobacterium dentium ATCC 27679</name>
    <dbReference type="NCBI Taxonomy" id="871562"/>
    <lineage>
        <taxon>Bacteria</taxon>
        <taxon>Bacillati</taxon>
        <taxon>Actinomycetota</taxon>
        <taxon>Actinomycetes</taxon>
        <taxon>Bifidobacteriales</taxon>
        <taxon>Bifidobacteriaceae</taxon>
        <taxon>Bifidobacterium</taxon>
    </lineage>
</organism>
<protein>
    <submittedName>
        <fullName evidence="3">Uncharacterized protein</fullName>
    </submittedName>
</protein>
<feature type="region of interest" description="Disordered" evidence="1">
    <location>
        <begin position="50"/>
        <end position="74"/>
    </location>
</feature>
<keyword evidence="2" id="KW-0472">Membrane</keyword>
<proteinExistence type="predicted"/>
<dbReference type="EMBL" id="AEEQ01000009">
    <property type="protein sequence ID" value="EFM41520.1"/>
    <property type="molecule type" value="Genomic_DNA"/>
</dbReference>
<keyword evidence="2" id="KW-1133">Transmembrane helix</keyword>
<feature type="transmembrane region" description="Helical" evidence="2">
    <location>
        <begin position="24"/>
        <end position="42"/>
    </location>
</feature>
<keyword evidence="2" id="KW-0812">Transmembrane</keyword>
<dbReference type="AlphaFoldDB" id="E0Q705"/>
<feature type="compositionally biased region" description="Low complexity" evidence="1">
    <location>
        <begin position="50"/>
        <end position="66"/>
    </location>
</feature>